<sequence length="178" mass="19981">LNPEIANLSPRALASYMLTQTRRFQPDLTTLELEELTLPVERIRDTTAWKDQRVAGKLPDFIRYLSAPPANNSSPHTEKGAPHTLIISSSGLRSADLYRALRGLKGEKVVKLFAKHIKLAEAREVVRRTGFGVGVGTPRRMLDLVRGGELRTNKLERVIVDASFRDQKQKGVLEIRET</sequence>
<dbReference type="Pfam" id="PF14617">
    <property type="entry name" value="CMS1"/>
    <property type="match status" value="1"/>
</dbReference>
<evidence type="ECO:0000313" key="1">
    <source>
        <dbReference type="EMBL" id="KAF2858040.1"/>
    </source>
</evidence>
<dbReference type="EMBL" id="MU006019">
    <property type="protein sequence ID" value="KAF2858040.1"/>
    <property type="molecule type" value="Genomic_DNA"/>
</dbReference>
<feature type="non-terminal residue" evidence="1">
    <location>
        <position position="178"/>
    </location>
</feature>
<proteinExistence type="predicted"/>
<feature type="non-terminal residue" evidence="1">
    <location>
        <position position="1"/>
    </location>
</feature>
<dbReference type="GO" id="GO:0030686">
    <property type="term" value="C:90S preribosome"/>
    <property type="evidence" value="ECO:0007669"/>
    <property type="project" value="TreeGrafter"/>
</dbReference>
<dbReference type="PANTHER" id="PTHR24030:SF0">
    <property type="entry name" value="PROTEIN CMSS1"/>
    <property type="match status" value="1"/>
</dbReference>
<dbReference type="GO" id="GO:0005634">
    <property type="term" value="C:nucleus"/>
    <property type="evidence" value="ECO:0007669"/>
    <property type="project" value="TreeGrafter"/>
</dbReference>
<dbReference type="AlphaFoldDB" id="A0A6A7BS36"/>
<evidence type="ECO:0000313" key="2">
    <source>
        <dbReference type="Proteomes" id="UP000799421"/>
    </source>
</evidence>
<dbReference type="OrthoDB" id="1929311at2759"/>
<keyword evidence="2" id="KW-1185">Reference proteome</keyword>
<organism evidence="1 2">
    <name type="scientific">Piedraia hortae CBS 480.64</name>
    <dbReference type="NCBI Taxonomy" id="1314780"/>
    <lineage>
        <taxon>Eukaryota</taxon>
        <taxon>Fungi</taxon>
        <taxon>Dikarya</taxon>
        <taxon>Ascomycota</taxon>
        <taxon>Pezizomycotina</taxon>
        <taxon>Dothideomycetes</taxon>
        <taxon>Dothideomycetidae</taxon>
        <taxon>Capnodiales</taxon>
        <taxon>Piedraiaceae</taxon>
        <taxon>Piedraia</taxon>
    </lineage>
</organism>
<gene>
    <name evidence="1" type="ORF">K470DRAFT_194975</name>
</gene>
<dbReference type="Proteomes" id="UP000799421">
    <property type="component" value="Unassembled WGS sequence"/>
</dbReference>
<accession>A0A6A7BS36</accession>
<dbReference type="InterPro" id="IPR032704">
    <property type="entry name" value="Cms1"/>
</dbReference>
<dbReference type="PANTHER" id="PTHR24030">
    <property type="entry name" value="PROTEIN CMSS1"/>
    <property type="match status" value="1"/>
</dbReference>
<protein>
    <submittedName>
        <fullName evidence="1">Uncharacterized protein</fullName>
    </submittedName>
</protein>
<reference evidence="1" key="1">
    <citation type="journal article" date="2020" name="Stud. Mycol.">
        <title>101 Dothideomycetes genomes: a test case for predicting lifestyles and emergence of pathogens.</title>
        <authorList>
            <person name="Haridas S."/>
            <person name="Albert R."/>
            <person name="Binder M."/>
            <person name="Bloem J."/>
            <person name="Labutti K."/>
            <person name="Salamov A."/>
            <person name="Andreopoulos B."/>
            <person name="Baker S."/>
            <person name="Barry K."/>
            <person name="Bills G."/>
            <person name="Bluhm B."/>
            <person name="Cannon C."/>
            <person name="Castanera R."/>
            <person name="Culley D."/>
            <person name="Daum C."/>
            <person name="Ezra D."/>
            <person name="Gonzalez J."/>
            <person name="Henrissat B."/>
            <person name="Kuo A."/>
            <person name="Liang C."/>
            <person name="Lipzen A."/>
            <person name="Lutzoni F."/>
            <person name="Magnuson J."/>
            <person name="Mondo S."/>
            <person name="Nolan M."/>
            <person name="Ohm R."/>
            <person name="Pangilinan J."/>
            <person name="Park H.-J."/>
            <person name="Ramirez L."/>
            <person name="Alfaro M."/>
            <person name="Sun H."/>
            <person name="Tritt A."/>
            <person name="Yoshinaga Y."/>
            <person name="Zwiers L.-H."/>
            <person name="Turgeon B."/>
            <person name="Goodwin S."/>
            <person name="Spatafora J."/>
            <person name="Crous P."/>
            <person name="Grigoriev I."/>
        </authorList>
    </citation>
    <scope>NUCLEOTIDE SEQUENCE</scope>
    <source>
        <strain evidence="1">CBS 480.64</strain>
    </source>
</reference>
<name>A0A6A7BS36_9PEZI</name>